<evidence type="ECO:0000256" key="2">
    <source>
        <dbReference type="ARBA" id="ARBA00004435"/>
    </source>
</evidence>
<feature type="domain" description="PDZ" evidence="10">
    <location>
        <begin position="590"/>
        <end position="681"/>
    </location>
</feature>
<evidence type="ECO:0000313" key="14">
    <source>
        <dbReference type="RefSeq" id="XP_022092282.1"/>
    </source>
</evidence>
<feature type="domain" description="PDZ" evidence="10">
    <location>
        <begin position="1776"/>
        <end position="1859"/>
    </location>
</feature>
<evidence type="ECO:0000256" key="8">
    <source>
        <dbReference type="ARBA" id="ARBA00023136"/>
    </source>
</evidence>
<evidence type="ECO:0000313" key="12">
    <source>
        <dbReference type="Proteomes" id="UP000694845"/>
    </source>
</evidence>
<feature type="region of interest" description="Disordered" evidence="9">
    <location>
        <begin position="1862"/>
        <end position="1885"/>
    </location>
</feature>
<dbReference type="CDD" id="cd06670">
    <property type="entry name" value="PDZ6_MUPP1-like"/>
    <property type="match status" value="1"/>
</dbReference>
<dbReference type="PANTHER" id="PTHR19964">
    <property type="entry name" value="MULTIPLE PDZ DOMAIN PROTEIN"/>
    <property type="match status" value="1"/>
</dbReference>
<dbReference type="PROSITE" id="PS50106">
    <property type="entry name" value="PDZ"/>
    <property type="match status" value="13"/>
</dbReference>
<dbReference type="CDD" id="cd06668">
    <property type="entry name" value="PDZ4_MUPP1-like"/>
    <property type="match status" value="1"/>
</dbReference>
<feature type="compositionally biased region" description="Basic and acidic residues" evidence="9">
    <location>
        <begin position="1701"/>
        <end position="1713"/>
    </location>
</feature>
<dbReference type="FunFam" id="2.30.42.10:FF:000038">
    <property type="entry name" value="Multiple PDZ domain protein isoform X1"/>
    <property type="match status" value="1"/>
</dbReference>
<keyword evidence="5" id="KW-0597">Phosphoprotein</keyword>
<feature type="compositionally biased region" description="Pro residues" evidence="9">
    <location>
        <begin position="995"/>
        <end position="1004"/>
    </location>
</feature>
<feature type="compositionally biased region" description="Basic and acidic residues" evidence="9">
    <location>
        <begin position="1678"/>
        <end position="1693"/>
    </location>
</feature>
<feature type="region of interest" description="Disordered" evidence="9">
    <location>
        <begin position="367"/>
        <end position="400"/>
    </location>
</feature>
<dbReference type="GO" id="GO:0005923">
    <property type="term" value="C:bicellular tight junction"/>
    <property type="evidence" value="ECO:0007669"/>
    <property type="project" value="UniProtKB-SubCell"/>
</dbReference>
<dbReference type="InterPro" id="IPR036892">
    <property type="entry name" value="L27_dom_sf"/>
</dbReference>
<organism evidence="12 15">
    <name type="scientific">Acanthaster planci</name>
    <name type="common">Crown-of-thorns starfish</name>
    <dbReference type="NCBI Taxonomy" id="133434"/>
    <lineage>
        <taxon>Eukaryota</taxon>
        <taxon>Metazoa</taxon>
        <taxon>Echinodermata</taxon>
        <taxon>Eleutherozoa</taxon>
        <taxon>Asterozoa</taxon>
        <taxon>Asteroidea</taxon>
        <taxon>Valvatacea</taxon>
        <taxon>Valvatida</taxon>
        <taxon>Acanthasteridae</taxon>
        <taxon>Acanthaster</taxon>
    </lineage>
</organism>
<feature type="domain" description="PDZ" evidence="10">
    <location>
        <begin position="286"/>
        <end position="366"/>
    </location>
</feature>
<feature type="compositionally biased region" description="Acidic residues" evidence="9">
    <location>
        <begin position="1867"/>
        <end position="1885"/>
    </location>
</feature>
<feature type="domain" description="PDZ" evidence="10">
    <location>
        <begin position="409"/>
        <end position="496"/>
    </location>
</feature>
<feature type="compositionally biased region" description="Basic and acidic residues" evidence="9">
    <location>
        <begin position="1971"/>
        <end position="1986"/>
    </location>
</feature>
<evidence type="ECO:0000256" key="7">
    <source>
        <dbReference type="ARBA" id="ARBA00022949"/>
    </source>
</evidence>
<evidence type="ECO:0000313" key="13">
    <source>
        <dbReference type="RefSeq" id="XP_022092281.1"/>
    </source>
</evidence>
<dbReference type="InterPro" id="IPR036034">
    <property type="entry name" value="PDZ_sf"/>
</dbReference>
<dbReference type="CDD" id="cd06669">
    <property type="entry name" value="PDZ5_MUPP1-like"/>
    <property type="match status" value="1"/>
</dbReference>
<dbReference type="CDD" id="cd06791">
    <property type="entry name" value="PDZ3_MUPP1-like"/>
    <property type="match status" value="1"/>
</dbReference>
<gene>
    <name evidence="13 14 15 16 17" type="primary">LOC110980182</name>
</gene>
<evidence type="ECO:0000256" key="9">
    <source>
        <dbReference type="SAM" id="MobiDB-lite"/>
    </source>
</evidence>
<feature type="domain" description="PDZ" evidence="10">
    <location>
        <begin position="762"/>
        <end position="838"/>
    </location>
</feature>
<dbReference type="Gene3D" id="1.10.287.650">
    <property type="entry name" value="L27 domain"/>
    <property type="match status" value="1"/>
</dbReference>
<dbReference type="FunFam" id="2.30.42.10:FF:000070">
    <property type="entry name" value="Multiple PDZ domain protein"/>
    <property type="match status" value="1"/>
</dbReference>
<accession>A0A8B7YGB6</accession>
<evidence type="ECO:0000256" key="6">
    <source>
        <dbReference type="ARBA" id="ARBA00022737"/>
    </source>
</evidence>
<dbReference type="InterPro" id="IPR015132">
    <property type="entry name" value="L27_2"/>
</dbReference>
<keyword evidence="3" id="KW-0796">Tight junction</keyword>
<dbReference type="InterPro" id="IPR051342">
    <property type="entry name" value="PDZ_scaffold"/>
</dbReference>
<feature type="compositionally biased region" description="Pro residues" evidence="9">
    <location>
        <begin position="1740"/>
        <end position="1754"/>
    </location>
</feature>
<feature type="region of interest" description="Disordered" evidence="9">
    <location>
        <begin position="1617"/>
        <end position="1714"/>
    </location>
</feature>
<dbReference type="SMART" id="SM00228">
    <property type="entry name" value="PDZ"/>
    <property type="match status" value="13"/>
</dbReference>
<dbReference type="RefSeq" id="XP_022092282.1">
    <property type="nucleotide sequence ID" value="XM_022236590.1"/>
</dbReference>
<evidence type="ECO:0000256" key="1">
    <source>
        <dbReference type="ARBA" id="ARBA00004221"/>
    </source>
</evidence>
<evidence type="ECO:0000313" key="17">
    <source>
        <dbReference type="RefSeq" id="XP_022092286.1"/>
    </source>
</evidence>
<dbReference type="RefSeq" id="XP_022092284.1">
    <property type="nucleotide sequence ID" value="XM_022236592.1"/>
</dbReference>
<evidence type="ECO:0000256" key="4">
    <source>
        <dbReference type="ARBA" id="ARBA00022475"/>
    </source>
</evidence>
<dbReference type="CDD" id="cd06672">
    <property type="entry name" value="PDZ8_MUPP1-PDZ7_PATJ-PDZ2_INAD-like"/>
    <property type="match status" value="1"/>
</dbReference>
<keyword evidence="7" id="KW-0965">Cell junction</keyword>
<dbReference type="RefSeq" id="XP_022092286.1">
    <property type="nucleotide sequence ID" value="XM_022236594.1"/>
</dbReference>
<dbReference type="OrthoDB" id="6022711at2759"/>
<name>A0A8B7YGB6_ACAPL</name>
<feature type="domain" description="PDZ" evidence="10">
    <location>
        <begin position="158"/>
        <end position="245"/>
    </location>
</feature>
<dbReference type="OMA" id="LEHMSHA"/>
<keyword evidence="6" id="KW-0677">Repeat</keyword>
<keyword evidence="12" id="KW-1185">Reference proteome</keyword>
<dbReference type="RefSeq" id="XP_022092283.1">
    <property type="nucleotide sequence ID" value="XM_022236591.1"/>
</dbReference>
<feature type="region of interest" description="Disordered" evidence="9">
    <location>
        <begin position="968"/>
        <end position="1024"/>
    </location>
</feature>
<sequence>MALVADTKHAVELLHSMQNELQRTGDMELDQELSDMITMMESPLFTQLLTLQQSVRQLRDHVESTPPGQPVGEFDFTPSGELVLQELSKPELESSTAVQPAHPYAYENQIDLEDEAITVQSATAEQSAPPPASQSEADEVDTLLESIAELAMGREVRTIKLMKPEKGGLGFSVVGLKSENHGELGIFVQQVQPNGVAADNGELQESDQILAINGHLLDASVSHQQAIVMLQHVKGLVELVVARGVFQIPVNANGKIGAANQNKKPQSGEEAVHSGTDGEVQHSIEQIDLYNDGSGLGFGIVGVHDVGIMVKTILPGGTADRDGRLQSGDIILQIGETPLQGMTSDQVAMVLKQAGSHVHLTVARGAFSDQESSDTKPEPMIQMQQTSEVHSEPPSLYSKDEPDGVNLFDVVLEKGAEGLGITIAGYVRDLGTGQVSGIFVKKIAEGSAADLNGQVQVNDQIIEVDGQSLEGFTNIEAVDLLRNTGSIVHIKLARHPPGTLDISNVSMDHPSIAAASVAEGPVEPQHIDNEEEAPPIAPPAYPPPAGVILMDSQKAETPKGPFEGKLDPEVEASLVDFWQGILGMEVTIVVAQLSKFREGGGLGISLEGTVDIDEAGEEVRPHHYIRSILPDGPVGQNGRLQSGDELLEVNGDKLLGLNHVDVVKTLKELPMHVRIVCARHPHPVFPESQVGEVPQLASVPPQDGPSVVEEVVGASEVSLRESVPFPEVAVPGVGGGSGDTAISPLPRESVSGLAVWDDQLQTVELVKGDRGLGFSILDYQDPLNPSKTVIVIRSLVAGGVAEQDGRLIPGDRLVFVNDTNLDNCSLEMAVQALKGAPQGPVRLQVAKPLPQPVGDTALDGEEPVIMAQQMSSVHQAPPSGFQGISAHTDELLQLQEMQNALEESHKSPSPETVPSGPIVEEVVVSASVATDVEASMDLNQILNDQPETAPTTTNTSPPDLVLASSATVPASEPVETVTSTQETAVKSSLLESKRQPPPLPPKPSPRNSGVTAEALSESSDPPVTAVPTSLAIANVPLGKRASVVLPNSLEKTINLKKGNAGLGLTVIADKSNGVVVKSIIRGGAVHHDGRLAVGDYITSVNGNSMRGLSNVEARAILRRASLAGDEISMTYIPASDAAAFREDPSAFSSVSPTDDKFALPLKDQHSDSVKLAAVALSPVSVAAEGDSAQEVHTVRLTKEPNKSLGISIVGVTNRYGRAGDGQPVEGIYIKHVLDDSPAGRTGALKTGDRILEVNGCDLRDASHDYAVAIIRNAASPVCFMVQSLSPGDHMPSGKESVIPPAEEEVVAMVTEETKTAPTSLEEASSTQMVPLSPIKHKLSLSGSENEEDQIKDGSSNEVDSAFAGIGGEILVIQLAKSSRGLGISLAGNRDRSKRSVFVVGVDPDGAAAQDKRLQIADEILSINGVSVYGKSHQKASAIIKDIPKDGDVQLIVRRHPQAIDQLAVTPLTPTPADKQRHFQLPDLTQSGHDFSSYPNVHSIIINKGVKGLGFAVFEKPDSLGKCGIFVRDITRGGAAHEEGSLRSGDQILSVDSNNLVDTKKNEAIVVLKGTKGQVILTVSSEQPFIQPQPTSGPTQVERRDEPVEDVVVTATVGEEQCAPPSLPEESLSENLAAGHSIKEEKRTIDQTNVKGAGADELKERRDETGNKERSTEGGIAVGKEEKETRKEKEKSDKIIQSSVAEKQESEPAKEVGGLDKVAAPDLLPTESASVPVVTSHPASTPDPVPTLDPAPITAPEPTITRPDPLTCPVMPGEPTDIIIDKGKTGLGLSIVGGTDTQLSIVVVHEVYEHGAAARDGRLWPGDQLIQVNGIDLTNIKHDGAIAALRQSPSQVCLRVFRDQQSMSQGAVDEEGEEPEVEEEEKPEDEYDEMLSVELRHTRGRSLGLNVVGKTSGRGVVISMILRGSAAHAEGSLKAGDHILSINGKDVQNATREEVASLLKSSDGHVLFEIGRKKDLGKTGRQEEPAPRAKSQSPAQGTQVRHVELRKIPGESLGLSIAGGKGSDMGDMPLIIASINPGSQADRNKQLKVLDCIESINGRSVAGLSYASAINLLKNSQGVIQLDVSELNPSTKDWYLRYQRTSSGGEGMVAVKASVKPQSTVPIGTVEETSACRLKHIELQRGPDGLGFSIIGGYGSPHGDLPIYIKTVFNKGAAAVSGELKRGDQIMAVNGESLESATHEQAVEVLKRAKGKVVITILA</sequence>
<dbReference type="InterPro" id="IPR001478">
    <property type="entry name" value="PDZ"/>
</dbReference>
<evidence type="ECO:0000259" key="11">
    <source>
        <dbReference type="PROSITE" id="PS51022"/>
    </source>
</evidence>
<evidence type="ECO:0000259" key="10">
    <source>
        <dbReference type="PROSITE" id="PS50106"/>
    </source>
</evidence>
<feature type="compositionally biased region" description="Polar residues" evidence="9">
    <location>
        <begin position="976"/>
        <end position="990"/>
    </location>
</feature>
<dbReference type="Pfam" id="PF09045">
    <property type="entry name" value="L27_2"/>
    <property type="match status" value="1"/>
</dbReference>
<feature type="compositionally biased region" description="Polar residues" evidence="9">
    <location>
        <begin position="1989"/>
        <end position="1998"/>
    </location>
</feature>
<dbReference type="GeneID" id="110980182"/>
<feature type="domain" description="PDZ" evidence="10">
    <location>
        <begin position="1052"/>
        <end position="1120"/>
    </location>
</feature>
<proteinExistence type="predicted"/>
<evidence type="ECO:0000313" key="16">
    <source>
        <dbReference type="RefSeq" id="XP_022092284.1"/>
    </source>
</evidence>
<reference evidence="13 14" key="1">
    <citation type="submission" date="2025-04" db="UniProtKB">
        <authorList>
            <consortium name="RefSeq"/>
        </authorList>
    </citation>
    <scope>IDENTIFICATION</scope>
</reference>
<dbReference type="Pfam" id="PF00595">
    <property type="entry name" value="PDZ"/>
    <property type="match status" value="13"/>
</dbReference>
<dbReference type="GO" id="GO:0016324">
    <property type="term" value="C:apical plasma membrane"/>
    <property type="evidence" value="ECO:0007669"/>
    <property type="project" value="UniProtKB-SubCell"/>
</dbReference>
<feature type="domain" description="PDZ" evidence="10">
    <location>
        <begin position="2001"/>
        <end position="2087"/>
    </location>
</feature>
<keyword evidence="4" id="KW-1003">Cell membrane</keyword>
<feature type="domain" description="L27" evidence="11">
    <location>
        <begin position="3"/>
        <end position="63"/>
    </location>
</feature>
<feature type="domain" description="PDZ" evidence="10">
    <location>
        <begin position="1193"/>
        <end position="1285"/>
    </location>
</feature>
<dbReference type="CDD" id="cd06667">
    <property type="entry name" value="PDZ2_MUPP1-like"/>
    <property type="match status" value="1"/>
</dbReference>
<dbReference type="Proteomes" id="UP000694845">
    <property type="component" value="Unplaced"/>
</dbReference>
<dbReference type="CDD" id="cd06676">
    <property type="entry name" value="PDZ13_MUPP1-like"/>
    <property type="match status" value="1"/>
</dbReference>
<dbReference type="RefSeq" id="XP_022092281.1">
    <property type="nucleotide sequence ID" value="XM_022236589.1"/>
</dbReference>
<dbReference type="CDD" id="cd06671">
    <property type="entry name" value="PDZ7_MUPP1-PD6_PATJ-like"/>
    <property type="match status" value="1"/>
</dbReference>
<dbReference type="SUPFAM" id="SSF50156">
    <property type="entry name" value="PDZ domain-like"/>
    <property type="match status" value="13"/>
</dbReference>
<feature type="domain" description="PDZ" evidence="10">
    <location>
        <begin position="2135"/>
        <end position="2218"/>
    </location>
</feature>
<comment type="subcellular location">
    <subcellularLocation>
        <location evidence="1">Apical cell membrane</location>
    </subcellularLocation>
    <subcellularLocation>
        <location evidence="2">Cell junction</location>
        <location evidence="2">Tight junction</location>
    </subcellularLocation>
</comment>
<feature type="region of interest" description="Disordered" evidence="9">
    <location>
        <begin position="1971"/>
        <end position="1999"/>
    </location>
</feature>
<feature type="compositionally biased region" description="Polar residues" evidence="9">
    <location>
        <begin position="1006"/>
        <end position="1021"/>
    </location>
</feature>
<dbReference type="CDD" id="cd06673">
    <property type="entry name" value="PDZ10_MUPP1-PDZ8_PATJ-like"/>
    <property type="match status" value="1"/>
</dbReference>
<evidence type="ECO:0000256" key="5">
    <source>
        <dbReference type="ARBA" id="ARBA00022553"/>
    </source>
</evidence>
<evidence type="ECO:0000313" key="15">
    <source>
        <dbReference type="RefSeq" id="XP_022092283.1"/>
    </source>
</evidence>
<feature type="domain" description="PDZ" evidence="10">
    <location>
        <begin position="1498"/>
        <end position="1582"/>
    </location>
</feature>
<dbReference type="InterPro" id="IPR004172">
    <property type="entry name" value="L27_dom"/>
</dbReference>
<dbReference type="Gene3D" id="2.30.42.10">
    <property type="match status" value="13"/>
</dbReference>
<dbReference type="PROSITE" id="PS51022">
    <property type="entry name" value="L27"/>
    <property type="match status" value="1"/>
</dbReference>
<feature type="domain" description="PDZ" evidence="10">
    <location>
        <begin position="1891"/>
        <end position="1973"/>
    </location>
</feature>
<dbReference type="CDD" id="cd06689">
    <property type="entry name" value="PDZ1_MUPP1-like"/>
    <property type="match status" value="1"/>
</dbReference>
<feature type="region of interest" description="Disordered" evidence="9">
    <location>
        <begin position="1728"/>
        <end position="1766"/>
    </location>
</feature>
<protein>
    <submittedName>
        <fullName evidence="13 14">Multiple PDZ domain protein-like isoform X1</fullName>
    </submittedName>
</protein>
<dbReference type="PANTHER" id="PTHR19964:SF92">
    <property type="entry name" value="PATJ HOMOLOG"/>
    <property type="match status" value="1"/>
</dbReference>
<dbReference type="KEGG" id="aplc:110980182"/>
<evidence type="ECO:0000256" key="3">
    <source>
        <dbReference type="ARBA" id="ARBA00022427"/>
    </source>
</evidence>
<feature type="domain" description="PDZ" evidence="10">
    <location>
        <begin position="1371"/>
        <end position="1454"/>
    </location>
</feature>
<keyword evidence="8" id="KW-0472">Membrane</keyword>
<feature type="region of interest" description="Disordered" evidence="9">
    <location>
        <begin position="256"/>
        <end position="278"/>
    </location>
</feature>
<feature type="compositionally biased region" description="Basic and acidic residues" evidence="9">
    <location>
        <begin position="1653"/>
        <end position="1671"/>
    </location>
</feature>
<dbReference type="SUPFAM" id="SSF101288">
    <property type="entry name" value="L27 domain"/>
    <property type="match status" value="1"/>
</dbReference>